<organism evidence="1 2">
    <name type="scientific">Diploptera punctata</name>
    <name type="common">Pacific beetle cockroach</name>
    <dbReference type="NCBI Taxonomy" id="6984"/>
    <lineage>
        <taxon>Eukaryota</taxon>
        <taxon>Metazoa</taxon>
        <taxon>Ecdysozoa</taxon>
        <taxon>Arthropoda</taxon>
        <taxon>Hexapoda</taxon>
        <taxon>Insecta</taxon>
        <taxon>Pterygota</taxon>
        <taxon>Neoptera</taxon>
        <taxon>Polyneoptera</taxon>
        <taxon>Dictyoptera</taxon>
        <taxon>Blattodea</taxon>
        <taxon>Blaberoidea</taxon>
        <taxon>Blaberidae</taxon>
        <taxon>Diplopterinae</taxon>
        <taxon>Diploptera</taxon>
    </lineage>
</organism>
<sequence>LCLPVFFRINLTMEILERYTLSKSKKFQNLAKNPGIVPLAPIINPVTNQLPQTKLGSFKPLFLLEESICFSDEATFHLSPFAEKTIANKYLDISYILRRTIPCKM</sequence>
<name>A0AAD8E2A6_DIPPU</name>
<dbReference type="EMBL" id="JASPKZ010010272">
    <property type="protein sequence ID" value="KAJ9574633.1"/>
    <property type="molecule type" value="Genomic_DNA"/>
</dbReference>
<accession>A0AAD8E2A6</accession>
<keyword evidence="2" id="KW-1185">Reference proteome</keyword>
<evidence type="ECO:0000313" key="2">
    <source>
        <dbReference type="Proteomes" id="UP001233999"/>
    </source>
</evidence>
<evidence type="ECO:0000313" key="1">
    <source>
        <dbReference type="EMBL" id="KAJ9574633.1"/>
    </source>
</evidence>
<dbReference type="AlphaFoldDB" id="A0AAD8E2A6"/>
<gene>
    <name evidence="1" type="ORF">L9F63_008165</name>
</gene>
<feature type="non-terminal residue" evidence="1">
    <location>
        <position position="1"/>
    </location>
</feature>
<comment type="caution">
    <text evidence="1">The sequence shown here is derived from an EMBL/GenBank/DDBJ whole genome shotgun (WGS) entry which is preliminary data.</text>
</comment>
<protein>
    <submittedName>
        <fullName evidence="1">Uncharacterized protein</fullName>
    </submittedName>
</protein>
<dbReference type="Proteomes" id="UP001233999">
    <property type="component" value="Unassembled WGS sequence"/>
</dbReference>
<reference evidence="1" key="1">
    <citation type="journal article" date="2023" name="IScience">
        <title>Live-bearing cockroach genome reveals convergent evolutionary mechanisms linked to viviparity in insects and beyond.</title>
        <authorList>
            <person name="Fouks B."/>
            <person name="Harrison M.C."/>
            <person name="Mikhailova A.A."/>
            <person name="Marchal E."/>
            <person name="English S."/>
            <person name="Carruthers M."/>
            <person name="Jennings E.C."/>
            <person name="Chiamaka E.L."/>
            <person name="Frigard R.A."/>
            <person name="Pippel M."/>
            <person name="Attardo G.M."/>
            <person name="Benoit J.B."/>
            <person name="Bornberg-Bauer E."/>
            <person name="Tobe S.S."/>
        </authorList>
    </citation>
    <scope>NUCLEOTIDE SEQUENCE</scope>
    <source>
        <strain evidence="1">Stay&amp;Tobe</strain>
    </source>
</reference>
<proteinExistence type="predicted"/>
<feature type="non-terminal residue" evidence="1">
    <location>
        <position position="105"/>
    </location>
</feature>
<reference evidence="1" key="2">
    <citation type="submission" date="2023-05" db="EMBL/GenBank/DDBJ databases">
        <authorList>
            <person name="Fouks B."/>
        </authorList>
    </citation>
    <scope>NUCLEOTIDE SEQUENCE</scope>
    <source>
        <strain evidence="1">Stay&amp;Tobe</strain>
        <tissue evidence="1">Testes</tissue>
    </source>
</reference>